<evidence type="ECO:0000313" key="2">
    <source>
        <dbReference type="Proteomes" id="UP000464178"/>
    </source>
</evidence>
<name>A0A6P2CW84_9BACT</name>
<dbReference type="RefSeq" id="WP_162668004.1">
    <property type="nucleotide sequence ID" value="NZ_LR593886.1"/>
</dbReference>
<dbReference type="EMBL" id="LR593886">
    <property type="protein sequence ID" value="VTR93241.1"/>
    <property type="molecule type" value="Genomic_DNA"/>
</dbReference>
<evidence type="ECO:0000313" key="1">
    <source>
        <dbReference type="EMBL" id="VTR93241.1"/>
    </source>
</evidence>
<accession>A0A6P2CW84</accession>
<gene>
    <name evidence="1" type="ORF">SOIL9_44730</name>
</gene>
<proteinExistence type="predicted"/>
<sequence>MCAFIGPQHLTLILVTLLTLVPVVRGDDPPAPKKPAEECIVGVLQFKSRRADFAGIDVGKEFGARKYIPGHPNTPDRATWGFDTLPQSVKAPPDDTVPAKLTCSVFRTGKNTPPGVQVVVRAVSHTCPQSPDPVRGDWQWAGDKAGAAQKERYAKDLAAYKDKKIDPGAEKPDAATWKAANELAEKYGYYEITLPKVFDFDETTVNLPAGLFRNALKNKPEANADGTPKRPLVSIYVKCETTGVLIGMTDADLYLYPPKPAPK</sequence>
<keyword evidence="2" id="KW-1185">Reference proteome</keyword>
<reference evidence="1 2" key="1">
    <citation type="submission" date="2019-05" db="EMBL/GenBank/DDBJ databases">
        <authorList>
            <consortium name="Science for Life Laboratories"/>
        </authorList>
    </citation>
    <scope>NUCLEOTIDE SEQUENCE [LARGE SCALE GENOMIC DNA]</scope>
    <source>
        <strain evidence="1">Soil9</strain>
    </source>
</reference>
<dbReference type="KEGG" id="gms:SOIL9_44730"/>
<protein>
    <submittedName>
        <fullName evidence="1">Uncharacterized protein</fullName>
    </submittedName>
</protein>
<dbReference type="AlphaFoldDB" id="A0A6P2CW84"/>
<dbReference type="Proteomes" id="UP000464178">
    <property type="component" value="Chromosome"/>
</dbReference>
<organism evidence="1 2">
    <name type="scientific">Gemmata massiliana</name>
    <dbReference type="NCBI Taxonomy" id="1210884"/>
    <lineage>
        <taxon>Bacteria</taxon>
        <taxon>Pseudomonadati</taxon>
        <taxon>Planctomycetota</taxon>
        <taxon>Planctomycetia</taxon>
        <taxon>Gemmatales</taxon>
        <taxon>Gemmataceae</taxon>
        <taxon>Gemmata</taxon>
    </lineage>
</organism>